<feature type="compositionally biased region" description="Polar residues" evidence="1">
    <location>
        <begin position="164"/>
        <end position="192"/>
    </location>
</feature>
<accession>A0A2I1H2L8</accession>
<evidence type="ECO:0000313" key="3">
    <source>
        <dbReference type="Proteomes" id="UP000234323"/>
    </source>
</evidence>
<dbReference type="EMBL" id="LLXI01001331">
    <property type="protein sequence ID" value="PKY53122.1"/>
    <property type="molecule type" value="Genomic_DNA"/>
</dbReference>
<organism evidence="2 3">
    <name type="scientific">Rhizophagus irregularis</name>
    <dbReference type="NCBI Taxonomy" id="588596"/>
    <lineage>
        <taxon>Eukaryota</taxon>
        <taxon>Fungi</taxon>
        <taxon>Fungi incertae sedis</taxon>
        <taxon>Mucoromycota</taxon>
        <taxon>Glomeromycotina</taxon>
        <taxon>Glomeromycetes</taxon>
        <taxon>Glomerales</taxon>
        <taxon>Glomeraceae</taxon>
        <taxon>Rhizophagus</taxon>
    </lineage>
</organism>
<feature type="region of interest" description="Disordered" evidence="1">
    <location>
        <begin position="143"/>
        <end position="224"/>
    </location>
</feature>
<protein>
    <submittedName>
        <fullName evidence="2">Uncharacterized protein</fullName>
    </submittedName>
</protein>
<sequence>MFKELSEREIRHIIKMWSLSNKRFPPTVGDWAPHEMIRRIINNKRDITKRNEKAKQKLEAHDSCSSSLEMMDEQIQNNHTSTPLSEINSILNQAKKFNDFPNRNQQTCQMVHDNENDMVNRNEEQISNIEAGKTVEMASPNAQVINSKRPNQEQNQKVHRSLRNKNTTTQVQASTKSDNKDNIPQSTGSVTRHSLKKTKINNDLQCTTTPKRGRKKKETVNLQQ</sequence>
<dbReference type="AlphaFoldDB" id="A0A2I1H2L8"/>
<gene>
    <name evidence="2" type="ORF">RhiirA4_471167</name>
</gene>
<name>A0A2I1H2L8_9GLOM</name>
<comment type="caution">
    <text evidence="2">The sequence shown here is derived from an EMBL/GenBank/DDBJ whole genome shotgun (WGS) entry which is preliminary data.</text>
</comment>
<feature type="compositionally biased region" description="Polar residues" evidence="1">
    <location>
        <begin position="201"/>
        <end position="210"/>
    </location>
</feature>
<evidence type="ECO:0000313" key="2">
    <source>
        <dbReference type="EMBL" id="PKY53122.1"/>
    </source>
</evidence>
<proteinExistence type="predicted"/>
<reference evidence="2 3" key="1">
    <citation type="submission" date="2015-10" db="EMBL/GenBank/DDBJ databases">
        <title>Genome analyses suggest a sexual origin of heterokaryosis in a supposedly ancient asexual fungus.</title>
        <authorList>
            <person name="Ropars J."/>
            <person name="Sedzielewska K."/>
            <person name="Noel J."/>
            <person name="Charron P."/>
            <person name="Farinelli L."/>
            <person name="Marton T."/>
            <person name="Kruger M."/>
            <person name="Pelin A."/>
            <person name="Brachmann A."/>
            <person name="Corradi N."/>
        </authorList>
    </citation>
    <scope>NUCLEOTIDE SEQUENCE [LARGE SCALE GENOMIC DNA]</scope>
    <source>
        <strain evidence="2 3">A4</strain>
    </source>
</reference>
<dbReference type="Proteomes" id="UP000234323">
    <property type="component" value="Unassembled WGS sequence"/>
</dbReference>
<evidence type="ECO:0000256" key="1">
    <source>
        <dbReference type="SAM" id="MobiDB-lite"/>
    </source>
</evidence>
<keyword evidence="3" id="KW-1185">Reference proteome</keyword>
<feature type="compositionally biased region" description="Polar residues" evidence="1">
    <location>
        <begin position="143"/>
        <end position="155"/>
    </location>
</feature>